<dbReference type="Pfam" id="PF00348">
    <property type="entry name" value="polyprenyl_synt"/>
    <property type="match status" value="1"/>
</dbReference>
<dbReference type="SUPFAM" id="SSF48576">
    <property type="entry name" value="Terpenoid synthases"/>
    <property type="match status" value="1"/>
</dbReference>
<dbReference type="Proteomes" id="UP000642748">
    <property type="component" value="Unassembled WGS sequence"/>
</dbReference>
<evidence type="ECO:0000256" key="4">
    <source>
        <dbReference type="ARBA" id="ARBA00022723"/>
    </source>
</evidence>
<comment type="caution">
    <text evidence="7">The sequence shown here is derived from an EMBL/GenBank/DDBJ whole genome shotgun (WGS) entry which is preliminary data.</text>
</comment>
<accession>A0A8J3VSB9</accession>
<keyword evidence="3 6" id="KW-0808">Transferase</keyword>
<keyword evidence="5" id="KW-0460">Magnesium</keyword>
<organism evidence="7 8">
    <name type="scientific">Rugosimonospora africana</name>
    <dbReference type="NCBI Taxonomy" id="556532"/>
    <lineage>
        <taxon>Bacteria</taxon>
        <taxon>Bacillati</taxon>
        <taxon>Actinomycetota</taxon>
        <taxon>Actinomycetes</taxon>
        <taxon>Micromonosporales</taxon>
        <taxon>Micromonosporaceae</taxon>
        <taxon>Rugosimonospora</taxon>
    </lineage>
</organism>
<dbReference type="InterPro" id="IPR000092">
    <property type="entry name" value="Polyprenyl_synt"/>
</dbReference>
<evidence type="ECO:0008006" key="9">
    <source>
        <dbReference type="Google" id="ProtNLM"/>
    </source>
</evidence>
<protein>
    <recommendedName>
        <fullName evidence="9">Polyprenyl synthetase family protein</fullName>
    </recommendedName>
</protein>
<evidence type="ECO:0000256" key="2">
    <source>
        <dbReference type="ARBA" id="ARBA00006706"/>
    </source>
</evidence>
<dbReference type="GO" id="GO:0008299">
    <property type="term" value="P:isoprenoid biosynthetic process"/>
    <property type="evidence" value="ECO:0007669"/>
    <property type="project" value="InterPro"/>
</dbReference>
<name>A0A8J3VSB9_9ACTN</name>
<dbReference type="Gene3D" id="1.10.600.10">
    <property type="entry name" value="Farnesyl Diphosphate Synthase"/>
    <property type="match status" value="1"/>
</dbReference>
<proteinExistence type="inferred from homology"/>
<dbReference type="PANTHER" id="PTHR12001">
    <property type="entry name" value="GERANYLGERANYL PYROPHOSPHATE SYNTHASE"/>
    <property type="match status" value="1"/>
</dbReference>
<evidence type="ECO:0000256" key="1">
    <source>
        <dbReference type="ARBA" id="ARBA00001946"/>
    </source>
</evidence>
<dbReference type="GO" id="GO:0004659">
    <property type="term" value="F:prenyltransferase activity"/>
    <property type="evidence" value="ECO:0007669"/>
    <property type="project" value="InterPro"/>
</dbReference>
<comment type="cofactor">
    <cofactor evidence="1">
        <name>Mg(2+)</name>
        <dbReference type="ChEBI" id="CHEBI:18420"/>
    </cofactor>
</comment>
<sequence length="332" mass="34500">MDAEARRQRFRAHVAARLRTLTSELAPPVRALAARPGKQLRSTLLYACATTGLGRGAAPDAPSPTGRREPAADLGQLVRLGALVELVHLASLVHDDIIDRAEQRRAGPAVHVGMGSERAGLAGLSCFALAGKEAADLGGGLPVLVSRAMAGLAYGELLDIERAFDTTLALPDYLELVTRKTGELFQLACVLGAATGDGDQARVDALGRFGLEFGVAFQVLDDCLDFGAPDFGAPDSGKPVGTDHLLGLFGAPTLYALAQDTSGALATLLLAPSFTAADIPAVRDHVRSSGGLAAANALARSRYERALGHLDSVDPQTRAALLDVTAQAWNLG</sequence>
<evidence type="ECO:0000313" key="8">
    <source>
        <dbReference type="Proteomes" id="UP000642748"/>
    </source>
</evidence>
<reference evidence="7" key="1">
    <citation type="submission" date="2021-01" db="EMBL/GenBank/DDBJ databases">
        <title>Whole genome shotgun sequence of Rugosimonospora africana NBRC 104875.</title>
        <authorList>
            <person name="Komaki H."/>
            <person name="Tamura T."/>
        </authorList>
    </citation>
    <scope>NUCLEOTIDE SEQUENCE</scope>
    <source>
        <strain evidence="7">NBRC 104875</strain>
    </source>
</reference>
<evidence type="ECO:0000256" key="3">
    <source>
        <dbReference type="ARBA" id="ARBA00022679"/>
    </source>
</evidence>
<keyword evidence="8" id="KW-1185">Reference proteome</keyword>
<dbReference type="PANTHER" id="PTHR12001:SF69">
    <property type="entry name" value="ALL TRANS-POLYPRENYL-DIPHOSPHATE SYNTHASE PDSS1"/>
    <property type="match status" value="1"/>
</dbReference>
<dbReference type="EMBL" id="BONZ01000050">
    <property type="protein sequence ID" value="GIH17112.1"/>
    <property type="molecule type" value="Genomic_DNA"/>
</dbReference>
<gene>
    <name evidence="7" type="ORF">Raf01_52840</name>
</gene>
<dbReference type="GO" id="GO:0046872">
    <property type="term" value="F:metal ion binding"/>
    <property type="evidence" value="ECO:0007669"/>
    <property type="project" value="UniProtKB-KW"/>
</dbReference>
<comment type="similarity">
    <text evidence="2 6">Belongs to the FPP/GGPP synthase family.</text>
</comment>
<dbReference type="RefSeq" id="WP_203920684.1">
    <property type="nucleotide sequence ID" value="NZ_BONZ01000050.1"/>
</dbReference>
<keyword evidence="4" id="KW-0479">Metal-binding</keyword>
<dbReference type="AlphaFoldDB" id="A0A8J3VSB9"/>
<evidence type="ECO:0000256" key="6">
    <source>
        <dbReference type="RuleBase" id="RU004466"/>
    </source>
</evidence>
<dbReference type="InterPro" id="IPR008949">
    <property type="entry name" value="Isoprenoid_synthase_dom_sf"/>
</dbReference>
<evidence type="ECO:0000313" key="7">
    <source>
        <dbReference type="EMBL" id="GIH17112.1"/>
    </source>
</evidence>
<evidence type="ECO:0000256" key="5">
    <source>
        <dbReference type="ARBA" id="ARBA00022842"/>
    </source>
</evidence>